<dbReference type="AlphaFoldDB" id="A0A2V5KRZ8"/>
<dbReference type="Pfam" id="PF00293">
    <property type="entry name" value="NUDIX"/>
    <property type="match status" value="1"/>
</dbReference>
<dbReference type="InterPro" id="IPR020476">
    <property type="entry name" value="Nudix_hydrolase"/>
</dbReference>
<accession>A0A2V5KRZ8</accession>
<dbReference type="InterPro" id="IPR020084">
    <property type="entry name" value="NUDIX_hydrolase_CS"/>
</dbReference>
<comment type="caution">
    <text evidence="5">The sequence shown here is derived from an EMBL/GenBank/DDBJ whole genome shotgun (WGS) entry which is preliminary data.</text>
</comment>
<proteinExistence type="inferred from homology"/>
<keyword evidence="6" id="KW-1185">Reference proteome</keyword>
<dbReference type="SUPFAM" id="SSF55811">
    <property type="entry name" value="Nudix"/>
    <property type="match status" value="1"/>
</dbReference>
<evidence type="ECO:0000259" key="4">
    <source>
        <dbReference type="PROSITE" id="PS51462"/>
    </source>
</evidence>
<keyword evidence="2 3" id="KW-0378">Hydrolase</keyword>
<dbReference type="PROSITE" id="PS00893">
    <property type="entry name" value="NUDIX_BOX"/>
    <property type="match status" value="1"/>
</dbReference>
<name>A0A2V5KRZ8_9BACL</name>
<dbReference type="InterPro" id="IPR000086">
    <property type="entry name" value="NUDIX_hydrolase_dom"/>
</dbReference>
<evidence type="ECO:0000256" key="3">
    <source>
        <dbReference type="RuleBase" id="RU003476"/>
    </source>
</evidence>
<dbReference type="PRINTS" id="PR00502">
    <property type="entry name" value="NUDIXFAMILY"/>
</dbReference>
<dbReference type="RefSeq" id="WP_110840348.1">
    <property type="nucleotide sequence ID" value="NZ_QJVJ01000005.1"/>
</dbReference>
<dbReference type="PANTHER" id="PTHR43046:SF14">
    <property type="entry name" value="MUTT_NUDIX FAMILY PROTEIN"/>
    <property type="match status" value="1"/>
</dbReference>
<evidence type="ECO:0000256" key="2">
    <source>
        <dbReference type="ARBA" id="ARBA00022801"/>
    </source>
</evidence>
<dbReference type="OrthoDB" id="9816289at2"/>
<comment type="cofactor">
    <cofactor evidence="1">
        <name>Mg(2+)</name>
        <dbReference type="ChEBI" id="CHEBI:18420"/>
    </cofactor>
</comment>
<gene>
    <name evidence="5" type="ORF">DLM86_12470</name>
</gene>
<evidence type="ECO:0000313" key="5">
    <source>
        <dbReference type="EMBL" id="PYI54287.1"/>
    </source>
</evidence>
<dbReference type="InterPro" id="IPR015797">
    <property type="entry name" value="NUDIX_hydrolase-like_dom_sf"/>
</dbReference>
<dbReference type="PANTHER" id="PTHR43046">
    <property type="entry name" value="GDP-MANNOSE MANNOSYL HYDROLASE"/>
    <property type="match status" value="1"/>
</dbReference>
<feature type="domain" description="Nudix hydrolase" evidence="4">
    <location>
        <begin position="5"/>
        <end position="128"/>
    </location>
</feature>
<dbReference type="EMBL" id="QJVJ01000005">
    <property type="protein sequence ID" value="PYI54287.1"/>
    <property type="molecule type" value="Genomic_DNA"/>
</dbReference>
<protein>
    <submittedName>
        <fullName evidence="5">ADP-ribose pyrophosphatase</fullName>
    </submittedName>
</protein>
<sequence>MSLPPKHIVTAAAIVLDRENRILLLNGPKRGWEMPGGHVEEGESLASAAVRETKEETGIDIEIVRFCGMYQNVKDSVCSTLFLARPVGGEFQTSAESQEIGYFSVEEALDRITWPIFKDQIRSCLNRDEPFLVEFNA</sequence>
<comment type="similarity">
    <text evidence="3">Belongs to the Nudix hydrolase family.</text>
</comment>
<dbReference type="Proteomes" id="UP000247476">
    <property type="component" value="Unassembled WGS sequence"/>
</dbReference>
<dbReference type="GO" id="GO:0016787">
    <property type="term" value="F:hydrolase activity"/>
    <property type="evidence" value="ECO:0007669"/>
    <property type="project" value="UniProtKB-KW"/>
</dbReference>
<dbReference type="CDD" id="cd02883">
    <property type="entry name" value="NUDIX_Hydrolase"/>
    <property type="match status" value="1"/>
</dbReference>
<reference evidence="5 6" key="1">
    <citation type="submission" date="2018-05" db="EMBL/GenBank/DDBJ databases">
        <title>Paenibacillus flagellatus sp. nov., isolated from selenium mineral soil.</title>
        <authorList>
            <person name="Dai X."/>
        </authorList>
    </citation>
    <scope>NUCLEOTIDE SEQUENCE [LARGE SCALE GENOMIC DNA]</scope>
    <source>
        <strain evidence="5 6">DXL2</strain>
    </source>
</reference>
<organism evidence="5 6">
    <name type="scientific">Paenibacillus flagellatus</name>
    <dbReference type="NCBI Taxonomy" id="2211139"/>
    <lineage>
        <taxon>Bacteria</taxon>
        <taxon>Bacillati</taxon>
        <taxon>Bacillota</taxon>
        <taxon>Bacilli</taxon>
        <taxon>Bacillales</taxon>
        <taxon>Paenibacillaceae</taxon>
        <taxon>Paenibacillus</taxon>
    </lineage>
</organism>
<dbReference type="PROSITE" id="PS51462">
    <property type="entry name" value="NUDIX"/>
    <property type="match status" value="1"/>
</dbReference>
<dbReference type="Gene3D" id="3.90.79.10">
    <property type="entry name" value="Nucleoside Triphosphate Pyrophosphohydrolase"/>
    <property type="match status" value="1"/>
</dbReference>
<evidence type="ECO:0000256" key="1">
    <source>
        <dbReference type="ARBA" id="ARBA00001946"/>
    </source>
</evidence>
<evidence type="ECO:0000313" key="6">
    <source>
        <dbReference type="Proteomes" id="UP000247476"/>
    </source>
</evidence>